<reference evidence="1" key="1">
    <citation type="submission" date="2020-05" db="EMBL/GenBank/DDBJ databases">
        <authorList>
            <person name="Chiriac C."/>
            <person name="Salcher M."/>
            <person name="Ghai R."/>
            <person name="Kavagutti S V."/>
        </authorList>
    </citation>
    <scope>NUCLEOTIDE SEQUENCE</scope>
</reference>
<protein>
    <submittedName>
        <fullName evidence="1">Unannotated protein</fullName>
    </submittedName>
</protein>
<name>A0A6J6HD02_9ZZZZ</name>
<dbReference type="EMBL" id="CAEZUL010000221">
    <property type="protein sequence ID" value="CAB4611307.1"/>
    <property type="molecule type" value="Genomic_DNA"/>
</dbReference>
<organism evidence="1">
    <name type="scientific">freshwater metagenome</name>
    <dbReference type="NCBI Taxonomy" id="449393"/>
    <lineage>
        <taxon>unclassified sequences</taxon>
        <taxon>metagenomes</taxon>
        <taxon>ecological metagenomes</taxon>
    </lineage>
</organism>
<accession>A0A6J6HD02</accession>
<sequence length="155" mass="16487">MVLSEIDGLLASSAIRGIVRPSLINCDPRCNSARDGLMMVVDPTALPASSLSTSPDRIGAVVATASILLSYPSDTGSLRHRSTKELARAGGFLSHCTKVFRGSQADTTIRAVTVAPSLVCTALTRCPSHTIPITRVFVRSNPPYERKAFFKLSGN</sequence>
<gene>
    <name evidence="1" type="ORF">UFOPK1808_01383</name>
</gene>
<proteinExistence type="predicted"/>
<evidence type="ECO:0000313" key="1">
    <source>
        <dbReference type="EMBL" id="CAB4611307.1"/>
    </source>
</evidence>
<dbReference type="AlphaFoldDB" id="A0A6J6HD02"/>